<organism evidence="3 4">
    <name type="scientific">Pythium insidiosum</name>
    <name type="common">Pythiosis disease agent</name>
    <dbReference type="NCBI Taxonomy" id="114742"/>
    <lineage>
        <taxon>Eukaryota</taxon>
        <taxon>Sar</taxon>
        <taxon>Stramenopiles</taxon>
        <taxon>Oomycota</taxon>
        <taxon>Peronosporomycetes</taxon>
        <taxon>Pythiales</taxon>
        <taxon>Pythiaceae</taxon>
        <taxon>Pythium</taxon>
    </lineage>
</organism>
<feature type="compositionally biased region" description="Polar residues" evidence="1">
    <location>
        <begin position="212"/>
        <end position="235"/>
    </location>
</feature>
<dbReference type="AlphaFoldDB" id="A0AAD5Q393"/>
<dbReference type="Pfam" id="PF02204">
    <property type="entry name" value="VPS9"/>
    <property type="match status" value="1"/>
</dbReference>
<evidence type="ECO:0000259" key="2">
    <source>
        <dbReference type="PROSITE" id="PS51205"/>
    </source>
</evidence>
<gene>
    <name evidence="3" type="ORF">P43SY_009542</name>
</gene>
<protein>
    <recommendedName>
        <fullName evidence="2">VPS9 domain-containing protein</fullName>
    </recommendedName>
</protein>
<evidence type="ECO:0000313" key="4">
    <source>
        <dbReference type="Proteomes" id="UP001209570"/>
    </source>
</evidence>
<feature type="compositionally biased region" description="Polar residues" evidence="1">
    <location>
        <begin position="547"/>
        <end position="559"/>
    </location>
</feature>
<feature type="compositionally biased region" description="Polar residues" evidence="1">
    <location>
        <begin position="336"/>
        <end position="346"/>
    </location>
</feature>
<feature type="region of interest" description="Disordered" evidence="1">
    <location>
        <begin position="316"/>
        <end position="360"/>
    </location>
</feature>
<accession>A0AAD5Q393</accession>
<feature type="compositionally biased region" description="Low complexity" evidence="1">
    <location>
        <begin position="19"/>
        <end position="31"/>
    </location>
</feature>
<dbReference type="InterPro" id="IPR037191">
    <property type="entry name" value="VPS9_dom_sf"/>
</dbReference>
<reference evidence="3" key="1">
    <citation type="submission" date="2021-12" db="EMBL/GenBank/DDBJ databases">
        <title>Prjna785345.</title>
        <authorList>
            <person name="Rujirawat T."/>
            <person name="Krajaejun T."/>
        </authorList>
    </citation>
    <scope>NUCLEOTIDE SEQUENCE</scope>
    <source>
        <strain evidence="3">Pi057C3</strain>
    </source>
</reference>
<feature type="domain" description="VPS9" evidence="2">
    <location>
        <begin position="738"/>
        <end position="892"/>
    </location>
</feature>
<feature type="compositionally biased region" description="Basic and acidic residues" evidence="1">
    <location>
        <begin position="175"/>
        <end position="184"/>
    </location>
</feature>
<feature type="compositionally biased region" description="Polar residues" evidence="1">
    <location>
        <begin position="316"/>
        <end position="325"/>
    </location>
</feature>
<feature type="compositionally biased region" description="Low complexity" evidence="1">
    <location>
        <begin position="192"/>
        <end position="204"/>
    </location>
</feature>
<proteinExistence type="predicted"/>
<keyword evidence="4" id="KW-1185">Reference proteome</keyword>
<feature type="region of interest" description="Disordered" evidence="1">
    <location>
        <begin position="1"/>
        <end position="66"/>
    </location>
</feature>
<feature type="region of interest" description="Disordered" evidence="1">
    <location>
        <begin position="546"/>
        <end position="577"/>
    </location>
</feature>
<evidence type="ECO:0000313" key="3">
    <source>
        <dbReference type="EMBL" id="KAJ0394497.1"/>
    </source>
</evidence>
<comment type="caution">
    <text evidence="3">The sequence shown here is derived from an EMBL/GenBank/DDBJ whole genome shotgun (WGS) entry which is preliminary data.</text>
</comment>
<evidence type="ECO:0000256" key="1">
    <source>
        <dbReference type="SAM" id="MobiDB-lite"/>
    </source>
</evidence>
<dbReference type="EMBL" id="JAKCXM010000407">
    <property type="protein sequence ID" value="KAJ0394497.1"/>
    <property type="molecule type" value="Genomic_DNA"/>
</dbReference>
<dbReference type="InterPro" id="IPR003123">
    <property type="entry name" value="VPS9"/>
</dbReference>
<dbReference type="Proteomes" id="UP001209570">
    <property type="component" value="Unassembled WGS sequence"/>
</dbReference>
<dbReference type="SUPFAM" id="SSF109993">
    <property type="entry name" value="VPS9 domain"/>
    <property type="match status" value="1"/>
</dbReference>
<dbReference type="Gene3D" id="1.20.1050.80">
    <property type="entry name" value="VPS9 domain"/>
    <property type="match status" value="1"/>
</dbReference>
<feature type="compositionally biased region" description="Low complexity" evidence="1">
    <location>
        <begin position="258"/>
        <end position="278"/>
    </location>
</feature>
<dbReference type="PROSITE" id="PS51205">
    <property type="entry name" value="VPS9"/>
    <property type="match status" value="1"/>
</dbReference>
<feature type="compositionally biased region" description="Basic and acidic residues" evidence="1">
    <location>
        <begin position="57"/>
        <end position="66"/>
    </location>
</feature>
<sequence>MTAEPQLATARGPTLDVDASAGAALAPSSSATTPESPVDAPPPHPDMVQSMGTTHSASEDAPPRADDAAMLPTAAHAPALYPITRRRLSSTPSTSTAVDVGAPSVWTTPDWATHPVIESFYGCARRRRENSFYEVMQSPTNVQDTRPLAETCNGYDGDDCELLGPPDNDVDDHDDGAPSRDARASTRPFKPATSAAAAAAAGSARPRKLGSFSYSCSSDEVTASPFHSSSNSTAGSRFEGAAGQRLDRDDSTSEGDDPVGASPSASASAPAPPVSSDGYATWNRLWKQEDKTAAMVPIPTTNGLLKKSSALSISTSHLENPQGGQSLRGRGDSTDSEGASPTQASGSPEPRPPPSAGRLRTKLQQSLAEIDDRIQVELEMAKLAHANMRNVPSPREPSAVWTLLCGARTTSAVAQHDGLDALHDALSVSLHNRALNQLQRHRRHVNGILQIVTSHNPDLHLTERQLDTFESATAMLANDVKFSTLQQQVDTLAARLAKRQEAMRHAKLKNGHDCFQSTRQKSAMLVKLLEAVSWYRLVQTNSREESASSSVGLSPTVESDTAAGDAAEPPSSSSSSCISASRSLQELQVERILSVLAGEEFYSDYNELMCQPDWWEIAQAHFENIIFSRPESRICQWMSRISRDVAAVSYEALEDAALFKIDDKKSSQRSQSQRLADWTRDPQPEQIMEFVERLTRRIRKEFDVPSDVTKSISYFIQRTVFSRLALLCYNQKAVIDSQRKDKLWRKRCADLSGIPMENLNISSDLAGRIRSMLPSRRVPGGRAFLIRAIDAFNSMTSIVPCDLLDELMYGVIILHHEAALVLGTTQFSVETFFPLLAYVLLHCHLPTIHAQLHFLENYAITDSNVNGEESYYVYCVHAAVEYVCNSAGLSTAARPLAELPTPGEAEKKQAGEAASLTSCTDETPAEVVSAV</sequence>
<feature type="region of interest" description="Disordered" evidence="1">
    <location>
        <begin position="156"/>
        <end position="283"/>
    </location>
</feature>
<name>A0AAD5Q393_PYTIN</name>